<comment type="caution">
    <text evidence="3">The sequence shown here is derived from an EMBL/GenBank/DDBJ whole genome shotgun (WGS) entry which is preliminary data.</text>
</comment>
<evidence type="ECO:0000313" key="4">
    <source>
        <dbReference type="Proteomes" id="UP000621670"/>
    </source>
</evidence>
<evidence type="ECO:0000256" key="1">
    <source>
        <dbReference type="SAM" id="Phobius"/>
    </source>
</evidence>
<proteinExistence type="predicted"/>
<name>A0ABR7JIU8_9FLAO</name>
<dbReference type="Pfam" id="PF19081">
    <property type="entry name" value="Ig_7"/>
    <property type="match status" value="1"/>
</dbReference>
<evidence type="ECO:0000313" key="3">
    <source>
        <dbReference type="EMBL" id="MBC5864084.1"/>
    </source>
</evidence>
<keyword evidence="1" id="KW-1133">Transmembrane helix</keyword>
<sequence>MKCKLLYNFVIPVVIILSVVLNGFSFEKHDKSLRKYFDQESQSVFDTVKKNKRSTRAKRISAVISVPSVSAGSSCGDGVNFVQVNLSAFASNTSETVEWFTSQNASTPIFTGNNFSPSIRATRTYYVRSRLGSDFSIRVPVAASVFVVPTAVTLSSSPVVDHSKPFCLGQSVTFTANGGADLFEFSVDGNVVQQMSSSRTFITNTLTDGQVVMVRSRFSSVIDGVSNERAFGTGPLEDNGLSSPLSSSSVNAYVNAVKIASEESNIIFAVPGKVTSNNSLLLFLDTKPGGFSTTNFADVVDGSGSVKAFNFINDNSNAFDSYFEADYCLVFFLDPITGNYSANLVELKSDTSLLSFIGNASSGNPSSAFGVNPSSSGISDISNGFEILLKKAAIGYTTGDVKLFAFTVVTDNNGLQSITNSFLSPERSSSLDYGSNAIDFNLRDPNPVIVASAALTPCYAEAFLEMSFVTKPIAFNVVQPTCTSPTGTLTFATQDNVQYSLDSINFQNSPTFGNLNGGTYTLYTKSTLNGNCITQADSTVTLNNAPTPPAVPTAATVLQPTCAVPTGTITVSTQTGVEYSLNGTNYQESNVFSGLAPNTYTLYVRSTTDSTCITSSTQRVTINNAPIPPAVPTAASVVQPTCAVPTGSITVSTQNGVEYSLNGINYQASNVFSGLAPNTYTLYVRSTTNNTCITSSTQTVTINNAPIPPAVPTAASVVQPTCAVPTGSITVSTQNGVEYSLNGINYQASNVFSGLAPNTYTLYVRSTTDNTCITSSTQTATINNAPTPPAVPTAATVIQPTCAVPTGTITVSTQNGVEYSLNGTNYQTSNVFSGLAPNTYTLYVRSTTDNTCITSSTHTVTINNAPTPPAVPTAATVIQPTCAVPTGTITVSTQNGVEYSLNGTNYQTSNVFSGLAPNTYTLYVRSTTDNTCITSSTQTVTINNAPTPPAVPTAATVLQPTCAVPTGTITVSTQTGVEYSLNGTNYQASNVFSGLAPNTYTLYVRSTTDNTCITSSTQRVTINNAPIPPAVPTAASVVQPTCAVPTGSITVSTQNGVEYSLNGINYQASNVFSGLAPNTYTLYVRSTTDNTCITSSTQTVTINNAPIPPAVPTAASVVQPTCAVPTGSITVSTQNGVEYSLNGINYQASNVFSGLAPNTYTLYVRSTTDNTCITSSTQTATINNAPTPPAVPTAATVIQPTCAVPTGTITVSTQNGVDYSLNGTNYQASNVFSGLAPNTYTLYVRSTTDNTCITSSTQTVTINNAPTPPAIPTAASVVQPTCAVPTGSITLSTQNGVEYSLNGTNYQTSNVFSGLAPNTYTLYVRSTTDNTCITSSTQRVTINNAPIPPAVPTAASVVQPTCAVPTGSITVSTQNGVEYSLNGTNYQTSNVFSGLAPNTYTLYVRSTTDNTCITSSTQTVTINNAPTPPAVPTAATVLQPTCAVPTGTITVSTQTGVEYSLNGTNYQASNVFSGLAPNTYTIYVRSTTDNTCITSSTQTVTINNAPTPPAVPTAATVIQPTCAVPTGTITVSTQNGVEYSLNGINYQASNVFSGLAPNTYTLYVRSTTDNTCITSSTQTVTIDAIPQLPTNPTAASVVQPTCAVPTGSITISAQQNVQYSIGNGYQNSPVFANLVPGNYTMAVRFTNSPACIATGGIITINAIPQQIQFETESNCINNEFVLSAIPRSSSYDPAQVTYQWKDSNGVVVGTDSSLNLSKVTSNSNSIVFPAVFSLSIRSAATGCETTQTFTIESIFCNIQKGISPDGNGSNDSFDLTFMKVKKLEVFNRYGIKVYSQSNYTDQWKGQSNSGEDLPSATYYYVIEFESGTPKTGWIYLIREK</sequence>
<accession>A0ABR7JIU8</accession>
<dbReference type="EMBL" id="JACRUM010000007">
    <property type="protein sequence ID" value="MBC5864084.1"/>
    <property type="molecule type" value="Genomic_DNA"/>
</dbReference>
<keyword evidence="4" id="KW-1185">Reference proteome</keyword>
<dbReference type="NCBIfam" id="TIGR04131">
    <property type="entry name" value="Bac_Flav_CTERM"/>
    <property type="match status" value="1"/>
</dbReference>
<dbReference type="InterPro" id="IPR026341">
    <property type="entry name" value="T9SS_type_B"/>
</dbReference>
<evidence type="ECO:0000259" key="2">
    <source>
        <dbReference type="Pfam" id="PF19081"/>
    </source>
</evidence>
<dbReference type="InterPro" id="IPR044023">
    <property type="entry name" value="Ig_7"/>
</dbReference>
<feature type="domain" description="Ig-like" evidence="2">
    <location>
        <begin position="83"/>
        <end position="130"/>
    </location>
</feature>
<gene>
    <name evidence="3" type="ORF">H8R26_11685</name>
</gene>
<reference evidence="3 4" key="1">
    <citation type="submission" date="2020-08" db="EMBL/GenBank/DDBJ databases">
        <title>Description of novel Flavobacterium F-400 isolate.</title>
        <authorList>
            <person name="Saticioglu I."/>
            <person name="Duman M."/>
            <person name="Altun S."/>
        </authorList>
    </citation>
    <scope>NUCLEOTIDE SEQUENCE [LARGE SCALE GENOMIC DNA]</scope>
    <source>
        <strain evidence="3 4">F-400</strain>
    </source>
</reference>
<keyword evidence="1" id="KW-0472">Membrane</keyword>
<dbReference type="RefSeq" id="WP_187038258.1">
    <property type="nucleotide sequence ID" value="NZ_JACRUM010000007.1"/>
</dbReference>
<dbReference type="Pfam" id="PF13585">
    <property type="entry name" value="CHU_C"/>
    <property type="match status" value="1"/>
</dbReference>
<organism evidence="3 4">
    <name type="scientific">Flavobacterium turcicum</name>
    <dbReference type="NCBI Taxonomy" id="2764718"/>
    <lineage>
        <taxon>Bacteria</taxon>
        <taxon>Pseudomonadati</taxon>
        <taxon>Bacteroidota</taxon>
        <taxon>Flavobacteriia</taxon>
        <taxon>Flavobacteriales</taxon>
        <taxon>Flavobacteriaceae</taxon>
        <taxon>Flavobacterium</taxon>
    </lineage>
</organism>
<protein>
    <submittedName>
        <fullName evidence="3">Gliding motility-associated C-terminal domain-containing protein</fullName>
    </submittedName>
</protein>
<feature type="transmembrane region" description="Helical" evidence="1">
    <location>
        <begin position="6"/>
        <end position="26"/>
    </location>
</feature>
<dbReference type="Proteomes" id="UP000621670">
    <property type="component" value="Unassembled WGS sequence"/>
</dbReference>
<keyword evidence="1" id="KW-0812">Transmembrane</keyword>